<dbReference type="EMBL" id="JACGLT010000002">
    <property type="protein sequence ID" value="MBA6151894.1"/>
    <property type="molecule type" value="Genomic_DNA"/>
</dbReference>
<accession>A0A7W2M387</accession>
<gene>
    <name evidence="1" type="ORF">H3Z82_04050</name>
</gene>
<keyword evidence="2" id="KW-1185">Reference proteome</keyword>
<dbReference type="RefSeq" id="WP_182202742.1">
    <property type="nucleotide sequence ID" value="NZ_JACGLT010000002.1"/>
</dbReference>
<reference evidence="1 2" key="1">
    <citation type="submission" date="2020-07" db="EMBL/GenBank/DDBJ databases">
        <title>Bacterium isolated from marine sediment.</title>
        <authorList>
            <person name="Shang D."/>
        </authorList>
    </citation>
    <scope>NUCLEOTIDE SEQUENCE [LARGE SCALE GENOMIC DNA]</scope>
    <source>
        <strain evidence="1 2">F6074</strain>
    </source>
</reference>
<sequence>MKTLYLFSTIIMMSLSASKCSDAKKMDKNPPSIIGDVYVESQASEDASGDSGYNLYIPVHTQEKQDILLDSVYFRDQIVKLDRKTQGSKILYVGEFDDLKAANKDIIISSNPMEEMANTPPRVPQKLPFKLEDTECIVSYKFKGDTRYFKIENIKRRISDHDS</sequence>
<dbReference type="AlphaFoldDB" id="A0A7W2M387"/>
<protein>
    <submittedName>
        <fullName evidence="1">Uncharacterized protein</fullName>
    </submittedName>
</protein>
<organism evidence="1 2">
    <name type="scientific">Gelidibacter maritimus</name>
    <dbReference type="NCBI Taxonomy" id="2761487"/>
    <lineage>
        <taxon>Bacteria</taxon>
        <taxon>Pseudomonadati</taxon>
        <taxon>Bacteroidota</taxon>
        <taxon>Flavobacteriia</taxon>
        <taxon>Flavobacteriales</taxon>
        <taxon>Flavobacteriaceae</taxon>
        <taxon>Gelidibacter</taxon>
    </lineage>
</organism>
<proteinExistence type="predicted"/>
<comment type="caution">
    <text evidence="1">The sequence shown here is derived from an EMBL/GenBank/DDBJ whole genome shotgun (WGS) entry which is preliminary data.</text>
</comment>
<dbReference type="Proteomes" id="UP000541857">
    <property type="component" value="Unassembled WGS sequence"/>
</dbReference>
<evidence type="ECO:0000313" key="1">
    <source>
        <dbReference type="EMBL" id="MBA6151894.1"/>
    </source>
</evidence>
<name>A0A7W2M387_9FLAO</name>
<evidence type="ECO:0000313" key="2">
    <source>
        <dbReference type="Proteomes" id="UP000541857"/>
    </source>
</evidence>